<dbReference type="GO" id="GO:0006259">
    <property type="term" value="P:DNA metabolic process"/>
    <property type="evidence" value="ECO:0007669"/>
    <property type="project" value="UniProtKB-ARBA"/>
</dbReference>
<dbReference type="PANTHER" id="PTHR37984">
    <property type="entry name" value="PROTEIN CBG26694"/>
    <property type="match status" value="1"/>
</dbReference>
<keyword evidence="4" id="KW-1185">Reference proteome</keyword>
<evidence type="ECO:0000313" key="3">
    <source>
        <dbReference type="EMBL" id="CAF1059455.1"/>
    </source>
</evidence>
<proteinExistence type="predicted"/>
<accession>A0A814L3L0</accession>
<dbReference type="InterPro" id="IPR050951">
    <property type="entry name" value="Retrovirus_Pol_polyprotein"/>
</dbReference>
<dbReference type="OrthoDB" id="3034789at2759"/>
<dbReference type="Gene3D" id="3.30.420.10">
    <property type="entry name" value="Ribonuclease H-like superfamily/Ribonuclease H"/>
    <property type="match status" value="1"/>
</dbReference>
<dbReference type="SUPFAM" id="SSF56672">
    <property type="entry name" value="DNA/RNA polymerases"/>
    <property type="match status" value="1"/>
</dbReference>
<dbReference type="InterPro" id="IPR043502">
    <property type="entry name" value="DNA/RNA_pol_sf"/>
</dbReference>
<reference evidence="3" key="1">
    <citation type="submission" date="2021-02" db="EMBL/GenBank/DDBJ databases">
        <authorList>
            <person name="Nowell W R."/>
        </authorList>
    </citation>
    <scope>NUCLEOTIDE SEQUENCE</scope>
    <source>
        <strain evidence="3">Ploen Becks lab</strain>
    </source>
</reference>
<dbReference type="InterPro" id="IPR041577">
    <property type="entry name" value="RT_RNaseH_2"/>
</dbReference>
<dbReference type="InterPro" id="IPR036397">
    <property type="entry name" value="RNaseH_sf"/>
</dbReference>
<dbReference type="GO" id="GO:0003676">
    <property type="term" value="F:nucleic acid binding"/>
    <property type="evidence" value="ECO:0007669"/>
    <property type="project" value="InterPro"/>
</dbReference>
<keyword evidence="1" id="KW-0511">Multifunctional enzyme</keyword>
<dbReference type="Proteomes" id="UP000663879">
    <property type="component" value="Unassembled WGS sequence"/>
</dbReference>
<dbReference type="GO" id="GO:0003824">
    <property type="term" value="F:catalytic activity"/>
    <property type="evidence" value="ECO:0007669"/>
    <property type="project" value="UniProtKB-KW"/>
</dbReference>
<comment type="caution">
    <text evidence="3">The sequence shown here is derived from an EMBL/GenBank/DDBJ whole genome shotgun (WGS) entry which is preliminary data.</text>
</comment>
<evidence type="ECO:0000259" key="2">
    <source>
        <dbReference type="Pfam" id="PF17919"/>
    </source>
</evidence>
<organism evidence="3 4">
    <name type="scientific">Brachionus calyciflorus</name>
    <dbReference type="NCBI Taxonomy" id="104777"/>
    <lineage>
        <taxon>Eukaryota</taxon>
        <taxon>Metazoa</taxon>
        <taxon>Spiralia</taxon>
        <taxon>Gnathifera</taxon>
        <taxon>Rotifera</taxon>
        <taxon>Eurotatoria</taxon>
        <taxon>Monogononta</taxon>
        <taxon>Pseudotrocha</taxon>
        <taxon>Ploima</taxon>
        <taxon>Brachionidae</taxon>
        <taxon>Brachionus</taxon>
    </lineage>
</organism>
<dbReference type="CDD" id="cd09274">
    <property type="entry name" value="RNase_HI_RT_Ty3"/>
    <property type="match status" value="1"/>
</dbReference>
<dbReference type="Gene3D" id="3.10.20.370">
    <property type="match status" value="1"/>
</dbReference>
<feature type="domain" description="Reverse transcriptase/retrotransposon-derived protein RNase H-like" evidence="2">
    <location>
        <begin position="2"/>
        <end position="66"/>
    </location>
</feature>
<evidence type="ECO:0000256" key="1">
    <source>
        <dbReference type="ARBA" id="ARBA00023268"/>
    </source>
</evidence>
<dbReference type="PANTHER" id="PTHR37984:SF5">
    <property type="entry name" value="PROTEIN NYNRIN-LIKE"/>
    <property type="match status" value="1"/>
</dbReference>
<name>A0A814L3L0_9BILA</name>
<dbReference type="EMBL" id="CAJNOC010005701">
    <property type="protein sequence ID" value="CAF1059455.1"/>
    <property type="molecule type" value="Genomic_DNA"/>
</dbReference>
<evidence type="ECO:0000313" key="4">
    <source>
        <dbReference type="Proteomes" id="UP000663879"/>
    </source>
</evidence>
<dbReference type="AlphaFoldDB" id="A0A814L3L0"/>
<gene>
    <name evidence="3" type="ORF">OXX778_LOCUS19212</name>
</gene>
<protein>
    <recommendedName>
        <fullName evidence="2">Reverse transcriptase/retrotransposon-derived protein RNase H-like domain-containing protein</fullName>
    </recommendedName>
</protein>
<sequence length="189" mass="21950">MMVLTNDTCEYGYSAVLEQIIDGESRTVAYFPKNYTATQKKYSTSEKELLAVVMSIEYFQQYLYGKLERWLLRLALYQFNILYEPRKDNVVADMLSRLPDVNGDESEDRNGYKLNQTSNKIKDRFNRPLLKDEIKECIKNFYALPDTKATAVAHNFVDEWSCTFGVPEAVLSDGGKEFQSKLRDLVYEI</sequence>
<dbReference type="Pfam" id="PF17919">
    <property type="entry name" value="RT_RNaseH_2"/>
    <property type="match status" value="1"/>
</dbReference>